<dbReference type="InParanoid" id="A0A146G9U8"/>
<accession>A0A146G9U8</accession>
<sequence length="369" mass="41779">MTTVENSRLFVPWQDPVSGVTSHLLRERVAPIQQSFYFTNRSFSLDGRYHWFYCAFPPGGDAYQGRSLGVTDFATQEVRWFPETQFADASPCVDERTGEAYWTTGLEVWSRGPGLNDTARRVGEFPAGLARGRRPLRLATHLGFTADRSSLIIDAQIGDEWFAGDLPLDGSGFRLWQRFDRCYNHAQFSPTDPGLMLIAQDTWTGASTGAPGGIDDRLWLLRRGEIARPVYPDDPSPLRGHEWWDPDGEHIWYVRYHEGTERVNIRTGQRTLFPGDCIHSHADRTGQYIASDMALSPEEWTVTFTNTATRRTVAIASHLPAPALPRRRYHVHPHPQFCLEDRYICYTTNVLGAVDVAFASVAELIERTS</sequence>
<dbReference type="OrthoDB" id="8432779at2"/>
<evidence type="ECO:0000313" key="2">
    <source>
        <dbReference type="Proteomes" id="UP000076023"/>
    </source>
</evidence>
<gene>
    <name evidence="1" type="ORF">TSACC_22466</name>
</gene>
<organism evidence="1 2">
    <name type="scientific">Terrimicrobium sacchariphilum</name>
    <dbReference type="NCBI Taxonomy" id="690879"/>
    <lineage>
        <taxon>Bacteria</taxon>
        <taxon>Pseudomonadati</taxon>
        <taxon>Verrucomicrobiota</taxon>
        <taxon>Terrimicrobiia</taxon>
        <taxon>Terrimicrobiales</taxon>
        <taxon>Terrimicrobiaceae</taxon>
        <taxon>Terrimicrobium</taxon>
    </lineage>
</organism>
<name>A0A146G9U8_TERSA</name>
<dbReference type="InterPro" id="IPR015943">
    <property type="entry name" value="WD40/YVTN_repeat-like_dom_sf"/>
</dbReference>
<dbReference type="EMBL" id="BDCO01000002">
    <property type="protein sequence ID" value="GAT34043.1"/>
    <property type="molecule type" value="Genomic_DNA"/>
</dbReference>
<dbReference type="RefSeq" id="WP_075079714.1">
    <property type="nucleotide sequence ID" value="NZ_BDCO01000002.1"/>
</dbReference>
<comment type="caution">
    <text evidence="1">The sequence shown here is derived from an EMBL/GenBank/DDBJ whole genome shotgun (WGS) entry which is preliminary data.</text>
</comment>
<dbReference type="Gene3D" id="2.130.10.10">
    <property type="entry name" value="YVTN repeat-like/Quinoprotein amine dehydrogenase"/>
    <property type="match status" value="1"/>
</dbReference>
<reference evidence="2" key="1">
    <citation type="journal article" date="2017" name="Genome Announc.">
        <title>Draft Genome Sequence of Terrimicrobium sacchariphilum NM-5T, a Facultative Anaerobic Soil Bacterium of the Class Spartobacteria.</title>
        <authorList>
            <person name="Qiu Y.L."/>
            <person name="Tourlousse D.M."/>
            <person name="Matsuura N."/>
            <person name="Ohashi A."/>
            <person name="Sekiguchi Y."/>
        </authorList>
    </citation>
    <scope>NUCLEOTIDE SEQUENCE [LARGE SCALE GENOMIC DNA]</scope>
    <source>
        <strain evidence="2">NM-5</strain>
    </source>
</reference>
<dbReference type="AlphaFoldDB" id="A0A146G9U8"/>
<proteinExistence type="predicted"/>
<protein>
    <recommendedName>
        <fullName evidence="3">Oligogalacturonide lyase</fullName>
    </recommendedName>
</protein>
<evidence type="ECO:0008006" key="3">
    <source>
        <dbReference type="Google" id="ProtNLM"/>
    </source>
</evidence>
<dbReference type="Proteomes" id="UP000076023">
    <property type="component" value="Unassembled WGS sequence"/>
</dbReference>
<dbReference type="STRING" id="690879.TSACC_22466"/>
<keyword evidence="2" id="KW-1185">Reference proteome</keyword>
<evidence type="ECO:0000313" key="1">
    <source>
        <dbReference type="EMBL" id="GAT34043.1"/>
    </source>
</evidence>